<name>A0ABN6BE48_9MYCO</name>
<dbReference type="EMBL" id="AP022607">
    <property type="protein sequence ID" value="BBZ14926.1"/>
    <property type="molecule type" value="Genomic_DNA"/>
</dbReference>
<dbReference type="Gene3D" id="3.40.50.720">
    <property type="entry name" value="NAD(P)-binding Rossmann-like Domain"/>
    <property type="match status" value="1"/>
</dbReference>
<evidence type="ECO:0000256" key="2">
    <source>
        <dbReference type="ARBA" id="ARBA00022857"/>
    </source>
</evidence>
<dbReference type="PANTHER" id="PTHR42748">
    <property type="entry name" value="NITROGEN METABOLITE REPRESSION PROTEIN NMRA FAMILY MEMBER"/>
    <property type="match status" value="1"/>
</dbReference>
<keyword evidence="2" id="KW-0521">NADP</keyword>
<keyword evidence="5" id="KW-1185">Reference proteome</keyword>
<dbReference type="Pfam" id="PF05368">
    <property type="entry name" value="NmrA"/>
    <property type="match status" value="1"/>
</dbReference>
<sequence>MHRRFSVQPAPLADADSERRQAGNLIRAAKAAGVQHFVHTSVSGTGWRKRYPHVDAGVMANYWNSKEDVEAMVRDARFPVFTILKPAFMMENFIAPKVDWMFPHLRSGELLIGTNPDTVVALIAAADIGLATVAALGSPQRFNAAEIELAGDACTVADIASVIADAAGRRVSPSCVSAQEVHARLGEKSWSATQEWLGPV</sequence>
<proteinExistence type="inferred from homology"/>
<dbReference type="SUPFAM" id="SSF51735">
    <property type="entry name" value="NAD(P)-binding Rossmann-fold domains"/>
    <property type="match status" value="1"/>
</dbReference>
<reference evidence="4 5" key="1">
    <citation type="journal article" date="2019" name="Emerg. Microbes Infect.">
        <title>Comprehensive subspecies identification of 175 nontuberculous mycobacteria species based on 7547 genomic profiles.</title>
        <authorList>
            <person name="Matsumoto Y."/>
            <person name="Kinjo T."/>
            <person name="Motooka D."/>
            <person name="Nabeya D."/>
            <person name="Jung N."/>
            <person name="Uechi K."/>
            <person name="Horii T."/>
            <person name="Iida T."/>
            <person name="Fujita J."/>
            <person name="Nakamura S."/>
        </authorList>
    </citation>
    <scope>NUCLEOTIDE SEQUENCE [LARGE SCALE GENOMIC DNA]</scope>
    <source>
        <strain evidence="4 5">JCM 12687</strain>
        <plasmid evidence="4">pJCM12687</plasmid>
    </source>
</reference>
<feature type="domain" description="NmrA-like" evidence="3">
    <location>
        <begin position="7"/>
        <end position="184"/>
    </location>
</feature>
<geneLocation type="plasmid" evidence="4 5">
    <name>pJCM12687</name>
</geneLocation>
<organism evidence="4 5">
    <name type="scientific">Mycobacterium branderi</name>
    <dbReference type="NCBI Taxonomy" id="43348"/>
    <lineage>
        <taxon>Bacteria</taxon>
        <taxon>Bacillati</taxon>
        <taxon>Actinomycetota</taxon>
        <taxon>Actinomycetes</taxon>
        <taxon>Mycobacteriales</taxon>
        <taxon>Mycobacteriaceae</taxon>
        <taxon>Mycobacterium</taxon>
    </lineage>
</organism>
<evidence type="ECO:0000256" key="1">
    <source>
        <dbReference type="ARBA" id="ARBA00006328"/>
    </source>
</evidence>
<keyword evidence="4" id="KW-0614">Plasmid</keyword>
<dbReference type="Proteomes" id="UP000467379">
    <property type="component" value="Plasmid pJCM12687"/>
</dbReference>
<dbReference type="InterPro" id="IPR008030">
    <property type="entry name" value="NmrA-like"/>
</dbReference>
<accession>A0ABN6BE48</accession>
<dbReference type="PANTHER" id="PTHR42748:SF7">
    <property type="entry name" value="NMRA LIKE REDOX SENSOR 1-RELATED"/>
    <property type="match status" value="1"/>
</dbReference>
<evidence type="ECO:0000313" key="4">
    <source>
        <dbReference type="EMBL" id="BBZ14926.1"/>
    </source>
</evidence>
<dbReference type="InterPro" id="IPR036291">
    <property type="entry name" value="NAD(P)-bd_dom_sf"/>
</dbReference>
<evidence type="ECO:0000259" key="3">
    <source>
        <dbReference type="Pfam" id="PF05368"/>
    </source>
</evidence>
<protein>
    <recommendedName>
        <fullName evidence="3">NmrA-like domain-containing protein</fullName>
    </recommendedName>
</protein>
<gene>
    <name evidence="4" type="ORF">MBRA_51210</name>
</gene>
<comment type="similarity">
    <text evidence="1">Belongs to the NmrA-type oxidoreductase family.</text>
</comment>
<evidence type="ECO:0000313" key="5">
    <source>
        <dbReference type="Proteomes" id="UP000467379"/>
    </source>
</evidence>
<dbReference type="RefSeq" id="WP_163659863.1">
    <property type="nucleotide sequence ID" value="NZ_AP022607.1"/>
</dbReference>
<dbReference type="InterPro" id="IPR051164">
    <property type="entry name" value="NmrA-like_oxidored"/>
</dbReference>